<protein>
    <recommendedName>
        <fullName evidence="1">HAT C-terminal dimerisation domain-containing protein</fullName>
    </recommendedName>
</protein>
<evidence type="ECO:0000313" key="3">
    <source>
        <dbReference type="Proteomes" id="UP000002640"/>
    </source>
</evidence>
<dbReference type="InterPro" id="IPR012337">
    <property type="entry name" value="RNaseH-like_sf"/>
</dbReference>
<evidence type="ECO:0000313" key="2">
    <source>
        <dbReference type="EMBL" id="EGZ14083.1"/>
    </source>
</evidence>
<reference evidence="2 3" key="1">
    <citation type="journal article" date="2006" name="Science">
        <title>Phytophthora genome sequences uncover evolutionary origins and mechanisms of pathogenesis.</title>
        <authorList>
            <person name="Tyler B.M."/>
            <person name="Tripathy S."/>
            <person name="Zhang X."/>
            <person name="Dehal P."/>
            <person name="Jiang R.H."/>
            <person name="Aerts A."/>
            <person name="Arredondo F.D."/>
            <person name="Baxter L."/>
            <person name="Bensasson D."/>
            <person name="Beynon J.L."/>
            <person name="Chapman J."/>
            <person name="Damasceno C.M."/>
            <person name="Dorrance A.E."/>
            <person name="Dou D."/>
            <person name="Dickerman A.W."/>
            <person name="Dubchak I.L."/>
            <person name="Garbelotto M."/>
            <person name="Gijzen M."/>
            <person name="Gordon S.G."/>
            <person name="Govers F."/>
            <person name="Grunwald N.J."/>
            <person name="Huang W."/>
            <person name="Ivors K.L."/>
            <person name="Jones R.W."/>
            <person name="Kamoun S."/>
            <person name="Krampis K."/>
            <person name="Lamour K.H."/>
            <person name="Lee M.K."/>
            <person name="McDonald W.H."/>
            <person name="Medina M."/>
            <person name="Meijer H.J."/>
            <person name="Nordberg E.K."/>
            <person name="Maclean D.J."/>
            <person name="Ospina-Giraldo M.D."/>
            <person name="Morris P.F."/>
            <person name="Phuntumart V."/>
            <person name="Putnam N.H."/>
            <person name="Rash S."/>
            <person name="Rose J.K."/>
            <person name="Sakihama Y."/>
            <person name="Salamov A.A."/>
            <person name="Savidor A."/>
            <person name="Scheuring C.F."/>
            <person name="Smith B.M."/>
            <person name="Sobral B.W."/>
            <person name="Terry A."/>
            <person name="Torto-Alalibo T.A."/>
            <person name="Win J."/>
            <person name="Xu Z."/>
            <person name="Zhang H."/>
            <person name="Grigoriev I.V."/>
            <person name="Rokhsar D.S."/>
            <person name="Boore J.L."/>
        </authorList>
    </citation>
    <scope>NUCLEOTIDE SEQUENCE [LARGE SCALE GENOMIC DNA]</scope>
    <source>
        <strain evidence="2 3">P6497</strain>
    </source>
</reference>
<dbReference type="AlphaFoldDB" id="G4ZR03"/>
<proteinExistence type="predicted"/>
<dbReference type="SUPFAM" id="SSF53098">
    <property type="entry name" value="Ribonuclease H-like"/>
    <property type="match status" value="1"/>
</dbReference>
<dbReference type="GO" id="GO:0005634">
    <property type="term" value="C:nucleus"/>
    <property type="evidence" value="ECO:0007669"/>
    <property type="project" value="TreeGrafter"/>
</dbReference>
<organism evidence="2 3">
    <name type="scientific">Phytophthora sojae (strain P6497)</name>
    <name type="common">Soybean stem and root rot agent</name>
    <name type="synonym">Phytophthora megasperma f. sp. glycines</name>
    <dbReference type="NCBI Taxonomy" id="1094619"/>
    <lineage>
        <taxon>Eukaryota</taxon>
        <taxon>Sar</taxon>
        <taxon>Stramenopiles</taxon>
        <taxon>Oomycota</taxon>
        <taxon>Peronosporomycetes</taxon>
        <taxon>Peronosporales</taxon>
        <taxon>Peronosporaceae</taxon>
        <taxon>Phytophthora</taxon>
    </lineage>
</organism>
<name>G4ZR03_PHYSP</name>
<feature type="domain" description="HAT C-terminal dimerisation" evidence="1">
    <location>
        <begin position="235"/>
        <end position="317"/>
    </location>
</feature>
<dbReference type="GO" id="GO:0006357">
    <property type="term" value="P:regulation of transcription by RNA polymerase II"/>
    <property type="evidence" value="ECO:0007669"/>
    <property type="project" value="TreeGrafter"/>
</dbReference>
<dbReference type="InterPro" id="IPR052717">
    <property type="entry name" value="Vacuolar_transposase_reg"/>
</dbReference>
<keyword evidence="3" id="KW-1185">Reference proteome</keyword>
<accession>G4ZR03</accession>
<dbReference type="InParanoid" id="G4ZR03"/>
<dbReference type="Proteomes" id="UP000002640">
    <property type="component" value="Unassembled WGS sequence"/>
</dbReference>
<evidence type="ECO:0000259" key="1">
    <source>
        <dbReference type="Pfam" id="PF05699"/>
    </source>
</evidence>
<dbReference type="InterPro" id="IPR008906">
    <property type="entry name" value="HATC_C_dom"/>
</dbReference>
<dbReference type="KEGG" id="psoj:PHYSODRAFT_514455"/>
<dbReference type="RefSeq" id="XP_009531512.1">
    <property type="nucleotide sequence ID" value="XM_009533217.1"/>
</dbReference>
<dbReference type="EMBL" id="JH159156">
    <property type="protein sequence ID" value="EGZ14083.1"/>
    <property type="molecule type" value="Genomic_DNA"/>
</dbReference>
<gene>
    <name evidence="2" type="ORF">PHYSODRAFT_514455</name>
</gene>
<dbReference type="PANTHER" id="PTHR46169:SF29">
    <property type="entry name" value="DNA REPLICATION-RELATED ELEMENT FACTOR, ISOFORM A"/>
    <property type="match status" value="1"/>
</dbReference>
<dbReference type="GO" id="GO:0046983">
    <property type="term" value="F:protein dimerization activity"/>
    <property type="evidence" value="ECO:0007669"/>
    <property type="project" value="InterPro"/>
</dbReference>
<dbReference type="STRING" id="1094619.G4ZR03"/>
<dbReference type="GeneID" id="20659564"/>
<dbReference type="Pfam" id="PF05699">
    <property type="entry name" value="Dimer_Tnp_hAT"/>
    <property type="match status" value="1"/>
</dbReference>
<sequence>MEQHNGYAPALFGFAACGERFFLYIKSEEGEKEFNDRSTKTLKLPSAKHWFMIQCLVELLAPFSVATTMLDGETYPTLIYLHLFISSLKRSLDNQQIFDVLYTSVEKEAYAIEVLSIMQSVRRSFSALLKQRFDKEADPVLLWISLLDLYMTNSAIFTADEYEKAREQFADEMFVLKKKSALVHNDAARSQSPEKRMTDATDRARQSFLKMLYGSRTSRSSAATDDKLKTDCEWELSSYLKQSSEAEVKDPDKPPSALSWWKQNHSKFPTIAVLARKWLGCIATSVPSERAFSTAGNTVTKRRCSLKASTVRDMVFKAQNGAA</sequence>
<dbReference type="PANTHER" id="PTHR46169">
    <property type="entry name" value="DNA REPLICATION-RELATED ELEMENT FACTOR, ISOFORM A"/>
    <property type="match status" value="1"/>
</dbReference>